<keyword evidence="4" id="KW-0808">Transferase</keyword>
<evidence type="ECO:0000256" key="2">
    <source>
        <dbReference type="ARBA" id="ARBA00012438"/>
    </source>
</evidence>
<dbReference type="SUPFAM" id="SSF55874">
    <property type="entry name" value="ATPase domain of HSP90 chaperone/DNA topoisomerase II/histidine kinase"/>
    <property type="match status" value="1"/>
</dbReference>
<organism evidence="11 12">
    <name type="scientific">Paraburkholderia polaris</name>
    <dbReference type="NCBI Taxonomy" id="2728848"/>
    <lineage>
        <taxon>Bacteria</taxon>
        <taxon>Pseudomonadati</taxon>
        <taxon>Pseudomonadota</taxon>
        <taxon>Betaproteobacteria</taxon>
        <taxon>Burkholderiales</taxon>
        <taxon>Burkholderiaceae</taxon>
        <taxon>Paraburkholderia</taxon>
    </lineage>
</organism>
<evidence type="ECO:0000256" key="4">
    <source>
        <dbReference type="ARBA" id="ARBA00022679"/>
    </source>
</evidence>
<evidence type="ECO:0000256" key="6">
    <source>
        <dbReference type="ARBA" id="ARBA00022777"/>
    </source>
</evidence>
<dbReference type="RefSeq" id="WP_169488893.1">
    <property type="nucleotide sequence ID" value="NZ_JABBGJ010000036.1"/>
</dbReference>
<dbReference type="PRINTS" id="PR00344">
    <property type="entry name" value="BCTRLSENSOR"/>
</dbReference>
<evidence type="ECO:0000256" key="5">
    <source>
        <dbReference type="ARBA" id="ARBA00022741"/>
    </source>
</evidence>
<reference evidence="11 12" key="1">
    <citation type="submission" date="2020-04" db="EMBL/GenBank/DDBJ databases">
        <title>Paraburkholderia sp. RP-4-7 isolated from soil.</title>
        <authorList>
            <person name="Dahal R.H."/>
        </authorList>
    </citation>
    <scope>NUCLEOTIDE SEQUENCE [LARGE SCALE GENOMIC DNA]</scope>
    <source>
        <strain evidence="11 12">RP-4-7</strain>
    </source>
</reference>
<dbReference type="SMART" id="SM00091">
    <property type="entry name" value="PAS"/>
    <property type="match status" value="1"/>
</dbReference>
<dbReference type="SUPFAM" id="SSF55785">
    <property type="entry name" value="PYP-like sensor domain (PAS domain)"/>
    <property type="match status" value="1"/>
</dbReference>
<dbReference type="InterPro" id="IPR036097">
    <property type="entry name" value="HisK_dim/P_sf"/>
</dbReference>
<dbReference type="EMBL" id="JABBGJ010000036">
    <property type="protein sequence ID" value="NMM02080.1"/>
    <property type="molecule type" value="Genomic_DNA"/>
</dbReference>
<dbReference type="SMART" id="SM00387">
    <property type="entry name" value="HATPase_c"/>
    <property type="match status" value="1"/>
</dbReference>
<evidence type="ECO:0000313" key="12">
    <source>
        <dbReference type="Proteomes" id="UP000544134"/>
    </source>
</evidence>
<dbReference type="Gene3D" id="3.30.450.20">
    <property type="entry name" value="PAS domain"/>
    <property type="match status" value="1"/>
</dbReference>
<dbReference type="InterPro" id="IPR003661">
    <property type="entry name" value="HisK_dim/P_dom"/>
</dbReference>
<dbReference type="PROSITE" id="PS50112">
    <property type="entry name" value="PAS"/>
    <property type="match status" value="1"/>
</dbReference>
<evidence type="ECO:0000256" key="1">
    <source>
        <dbReference type="ARBA" id="ARBA00000085"/>
    </source>
</evidence>
<dbReference type="Proteomes" id="UP000544134">
    <property type="component" value="Unassembled WGS sequence"/>
</dbReference>
<evidence type="ECO:0000256" key="7">
    <source>
        <dbReference type="ARBA" id="ARBA00022840"/>
    </source>
</evidence>
<dbReference type="Pfam" id="PF13426">
    <property type="entry name" value="PAS_9"/>
    <property type="match status" value="1"/>
</dbReference>
<dbReference type="PROSITE" id="PS50109">
    <property type="entry name" value="HIS_KIN"/>
    <property type="match status" value="1"/>
</dbReference>
<keyword evidence="8" id="KW-0902">Two-component regulatory system</keyword>
<gene>
    <name evidence="11" type="ORF">HHL24_29655</name>
</gene>
<dbReference type="Pfam" id="PF00512">
    <property type="entry name" value="HisKA"/>
    <property type="match status" value="1"/>
</dbReference>
<dbReference type="AlphaFoldDB" id="A0A848ILD9"/>
<dbReference type="Gene3D" id="3.30.565.10">
    <property type="entry name" value="Histidine kinase-like ATPase, C-terminal domain"/>
    <property type="match status" value="1"/>
</dbReference>
<feature type="domain" description="Histidine kinase" evidence="9">
    <location>
        <begin position="179"/>
        <end position="395"/>
    </location>
</feature>
<dbReference type="GO" id="GO:0000155">
    <property type="term" value="F:phosphorelay sensor kinase activity"/>
    <property type="evidence" value="ECO:0007669"/>
    <property type="project" value="InterPro"/>
</dbReference>
<dbReference type="InterPro" id="IPR000014">
    <property type="entry name" value="PAS"/>
</dbReference>
<dbReference type="SUPFAM" id="SSF47384">
    <property type="entry name" value="Homodimeric domain of signal transducing histidine kinase"/>
    <property type="match status" value="1"/>
</dbReference>
<dbReference type="CDD" id="cd00082">
    <property type="entry name" value="HisKA"/>
    <property type="match status" value="1"/>
</dbReference>
<dbReference type="NCBIfam" id="TIGR00229">
    <property type="entry name" value="sensory_box"/>
    <property type="match status" value="1"/>
</dbReference>
<dbReference type="InterPro" id="IPR036890">
    <property type="entry name" value="HATPase_C_sf"/>
</dbReference>
<keyword evidence="3" id="KW-0597">Phosphoprotein</keyword>
<sequence>MASARIARRKTYDGAGRAVLAHDSPTDADEHEQVSGERYFREALALLPLAILILDERGVMAMVNPQAQRLFGYEHEELIGKPVELLVHALHFDSHTPRWDDPVAMQQARGFLPLDDLRARRKDGTEFRAEVDLSAFRFDGEHVTLAFVIDKTERYELLRQRQDLAHLTRVSTMGQLASSLAHELNQPLTAILSNVQAAQRFMTADPIDLAELRDILNDIVQDDYRASEVIRRIRAVVKKGDLDVIPLDLASVVRDVVALVHSDAIVRGTRVTLDIDAALPPVRGDRVQLQQVMLNLLLNAFDAMNEVPPVDRMVCVTLKPADRGMVLIAVRDRGHGLTADKLDKIFKPFFTSKPQGLGLGLSISRSIIDMHRGRLWAENNNDRGATFYVALPSGDATPEDKSR</sequence>
<protein>
    <recommendedName>
        <fullName evidence="2">histidine kinase</fullName>
        <ecNumber evidence="2">2.7.13.3</ecNumber>
    </recommendedName>
</protein>
<dbReference type="PANTHER" id="PTHR43065:SF10">
    <property type="entry name" value="PEROXIDE STRESS-ACTIVATED HISTIDINE KINASE MAK3"/>
    <property type="match status" value="1"/>
</dbReference>
<dbReference type="InterPro" id="IPR003594">
    <property type="entry name" value="HATPase_dom"/>
</dbReference>
<dbReference type="GO" id="GO:0005524">
    <property type="term" value="F:ATP binding"/>
    <property type="evidence" value="ECO:0007669"/>
    <property type="project" value="UniProtKB-KW"/>
</dbReference>
<dbReference type="PANTHER" id="PTHR43065">
    <property type="entry name" value="SENSOR HISTIDINE KINASE"/>
    <property type="match status" value="1"/>
</dbReference>
<dbReference type="InterPro" id="IPR035965">
    <property type="entry name" value="PAS-like_dom_sf"/>
</dbReference>
<dbReference type="Gene3D" id="1.10.287.130">
    <property type="match status" value="1"/>
</dbReference>
<dbReference type="SMART" id="SM00388">
    <property type="entry name" value="HisKA"/>
    <property type="match status" value="1"/>
</dbReference>
<evidence type="ECO:0000259" key="9">
    <source>
        <dbReference type="PROSITE" id="PS50109"/>
    </source>
</evidence>
<evidence type="ECO:0000256" key="8">
    <source>
        <dbReference type="ARBA" id="ARBA00023012"/>
    </source>
</evidence>
<evidence type="ECO:0000313" key="11">
    <source>
        <dbReference type="EMBL" id="NMM02080.1"/>
    </source>
</evidence>
<evidence type="ECO:0000256" key="3">
    <source>
        <dbReference type="ARBA" id="ARBA00022553"/>
    </source>
</evidence>
<keyword evidence="12" id="KW-1185">Reference proteome</keyword>
<feature type="domain" description="PAS" evidence="10">
    <location>
        <begin position="36"/>
        <end position="91"/>
    </location>
</feature>
<dbReference type="InterPro" id="IPR005467">
    <property type="entry name" value="His_kinase_dom"/>
</dbReference>
<name>A0A848ILD9_9BURK</name>
<keyword evidence="5" id="KW-0547">Nucleotide-binding</keyword>
<comment type="catalytic activity">
    <reaction evidence="1">
        <text>ATP + protein L-histidine = ADP + protein N-phospho-L-histidine.</text>
        <dbReference type="EC" id="2.7.13.3"/>
    </reaction>
</comment>
<dbReference type="Pfam" id="PF02518">
    <property type="entry name" value="HATPase_c"/>
    <property type="match status" value="1"/>
</dbReference>
<proteinExistence type="predicted"/>
<dbReference type="InterPro" id="IPR004358">
    <property type="entry name" value="Sig_transdc_His_kin-like_C"/>
</dbReference>
<accession>A0A848ILD9</accession>
<evidence type="ECO:0000259" key="10">
    <source>
        <dbReference type="PROSITE" id="PS50112"/>
    </source>
</evidence>
<comment type="caution">
    <text evidence="11">The sequence shown here is derived from an EMBL/GenBank/DDBJ whole genome shotgun (WGS) entry which is preliminary data.</text>
</comment>
<dbReference type="CDD" id="cd00130">
    <property type="entry name" value="PAS"/>
    <property type="match status" value="1"/>
</dbReference>
<dbReference type="EC" id="2.7.13.3" evidence="2"/>
<keyword evidence="6" id="KW-0418">Kinase</keyword>
<keyword evidence="7" id="KW-0067">ATP-binding</keyword>